<evidence type="ECO:0000256" key="6">
    <source>
        <dbReference type="ARBA" id="ARBA00022842"/>
    </source>
</evidence>
<dbReference type="InterPro" id="IPR006073">
    <property type="entry name" value="GTP-bd"/>
</dbReference>
<protein>
    <recommendedName>
        <fullName evidence="10">Probable GTP-binding protein EngB</fullName>
    </recommendedName>
</protein>
<dbReference type="EMBL" id="CADCTG010000176">
    <property type="protein sequence ID" value="CAA9253514.1"/>
    <property type="molecule type" value="Genomic_DNA"/>
</dbReference>
<dbReference type="SUPFAM" id="SSF52540">
    <property type="entry name" value="P-loop containing nucleoside triphosphate hydrolases"/>
    <property type="match status" value="1"/>
</dbReference>
<comment type="function">
    <text evidence="10">Necessary for normal cell division and for the maintenance of normal septation.</text>
</comment>
<keyword evidence="7 10" id="KW-0342">GTP-binding</keyword>
<dbReference type="Pfam" id="PF01926">
    <property type="entry name" value="MMR_HSR1"/>
    <property type="match status" value="1"/>
</dbReference>
<dbReference type="HAMAP" id="MF_00321">
    <property type="entry name" value="GTPase_EngB"/>
    <property type="match status" value="1"/>
</dbReference>
<dbReference type="Gene3D" id="3.40.50.300">
    <property type="entry name" value="P-loop containing nucleotide triphosphate hydrolases"/>
    <property type="match status" value="1"/>
</dbReference>
<dbReference type="InterPro" id="IPR027417">
    <property type="entry name" value="P-loop_NTPase"/>
</dbReference>
<dbReference type="NCBIfam" id="TIGR03598">
    <property type="entry name" value="GTPase_YsxC"/>
    <property type="match status" value="1"/>
</dbReference>
<dbReference type="GO" id="GO:0000917">
    <property type="term" value="P:division septum assembly"/>
    <property type="evidence" value="ECO:0007669"/>
    <property type="project" value="UniProtKB-KW"/>
</dbReference>
<dbReference type="GO" id="GO:0005829">
    <property type="term" value="C:cytosol"/>
    <property type="evidence" value="ECO:0007669"/>
    <property type="project" value="TreeGrafter"/>
</dbReference>
<reference evidence="12" key="1">
    <citation type="submission" date="2020-02" db="EMBL/GenBank/DDBJ databases">
        <authorList>
            <person name="Meier V. D."/>
        </authorList>
    </citation>
    <scope>NUCLEOTIDE SEQUENCE</scope>
    <source>
        <strain evidence="12">AVDCRST_MAG08</strain>
    </source>
</reference>
<evidence type="ECO:0000256" key="1">
    <source>
        <dbReference type="ARBA" id="ARBA00001946"/>
    </source>
</evidence>
<accession>A0A6J4IJJ9</accession>
<dbReference type="InterPro" id="IPR030393">
    <property type="entry name" value="G_ENGB_dom"/>
</dbReference>
<comment type="similarity">
    <text evidence="2 10">Belongs to the TRAFAC class TrmE-Era-EngA-EngB-Septin-like GTPase superfamily. EngB GTPase family.</text>
</comment>
<keyword evidence="6" id="KW-0460">Magnesium</keyword>
<dbReference type="PANTHER" id="PTHR11649:SF13">
    <property type="entry name" value="ENGB-TYPE G DOMAIN-CONTAINING PROTEIN"/>
    <property type="match status" value="1"/>
</dbReference>
<proteinExistence type="inferred from homology"/>
<keyword evidence="9 10" id="KW-0131">Cell cycle</keyword>
<evidence type="ECO:0000256" key="2">
    <source>
        <dbReference type="ARBA" id="ARBA00009638"/>
    </source>
</evidence>
<dbReference type="GO" id="GO:0005525">
    <property type="term" value="F:GTP binding"/>
    <property type="evidence" value="ECO:0007669"/>
    <property type="project" value="UniProtKB-UniRule"/>
</dbReference>
<dbReference type="PANTHER" id="PTHR11649">
    <property type="entry name" value="MSS1/TRME-RELATED GTP-BINDING PROTEIN"/>
    <property type="match status" value="1"/>
</dbReference>
<comment type="cofactor">
    <cofactor evidence="1">
        <name>Mg(2+)</name>
        <dbReference type="ChEBI" id="CHEBI:18420"/>
    </cofactor>
</comment>
<evidence type="ECO:0000256" key="10">
    <source>
        <dbReference type="HAMAP-Rule" id="MF_00321"/>
    </source>
</evidence>
<feature type="domain" description="EngB-type G" evidence="11">
    <location>
        <begin position="50"/>
        <end position="226"/>
    </location>
</feature>
<dbReference type="AlphaFoldDB" id="A0A6J4IJJ9"/>
<evidence type="ECO:0000256" key="3">
    <source>
        <dbReference type="ARBA" id="ARBA00022618"/>
    </source>
</evidence>
<organism evidence="12">
    <name type="scientific">uncultured Acetobacteraceae bacterium</name>
    <dbReference type="NCBI Taxonomy" id="169975"/>
    <lineage>
        <taxon>Bacteria</taxon>
        <taxon>Pseudomonadati</taxon>
        <taxon>Pseudomonadota</taxon>
        <taxon>Alphaproteobacteria</taxon>
        <taxon>Acetobacterales</taxon>
        <taxon>Acetobacteraceae</taxon>
        <taxon>environmental samples</taxon>
    </lineage>
</organism>
<evidence type="ECO:0000256" key="7">
    <source>
        <dbReference type="ARBA" id="ARBA00023134"/>
    </source>
</evidence>
<evidence type="ECO:0000259" key="11">
    <source>
        <dbReference type="PROSITE" id="PS51706"/>
    </source>
</evidence>
<dbReference type="InterPro" id="IPR019987">
    <property type="entry name" value="GTP-bd_ribosome_bio_YsxC"/>
</dbReference>
<gene>
    <name evidence="10" type="primary">engB</name>
    <name evidence="12" type="ORF">AVDCRST_MAG08-2348</name>
</gene>
<sequence length="233" mass="25068">MIGTASAGGLAEARTEEERTALLEAGRLLFAQPCRFFHAAQQLHGLPPAEGPEIAFCGRSNVGKSSLVNALTGHNALARVSRTPGRTRQLNFFDLGEGRLTLVDMPGYGYAQASKSVKADWQGLMFDFLRGRPTLRRVLLLLDARIETKANDRMAMRLLNDAAVAFQIVLTKADDVKPGQLARRREEAEALARSHTAGHPLVLATSADSGEGIPELRAEITSLALPAVRSGEG</sequence>
<evidence type="ECO:0000256" key="8">
    <source>
        <dbReference type="ARBA" id="ARBA00023210"/>
    </source>
</evidence>
<dbReference type="GO" id="GO:0046872">
    <property type="term" value="F:metal ion binding"/>
    <property type="evidence" value="ECO:0007669"/>
    <property type="project" value="UniProtKB-KW"/>
</dbReference>
<dbReference type="PROSITE" id="PS51706">
    <property type="entry name" value="G_ENGB"/>
    <property type="match status" value="1"/>
</dbReference>
<evidence type="ECO:0000313" key="12">
    <source>
        <dbReference type="EMBL" id="CAA9253514.1"/>
    </source>
</evidence>
<keyword evidence="8 10" id="KW-0717">Septation</keyword>
<evidence type="ECO:0000256" key="5">
    <source>
        <dbReference type="ARBA" id="ARBA00022741"/>
    </source>
</evidence>
<dbReference type="CDD" id="cd01876">
    <property type="entry name" value="YihA_EngB"/>
    <property type="match status" value="1"/>
</dbReference>
<name>A0A6J4IJJ9_9PROT</name>
<keyword evidence="4" id="KW-0479">Metal-binding</keyword>
<keyword evidence="5 10" id="KW-0547">Nucleotide-binding</keyword>
<evidence type="ECO:0000256" key="9">
    <source>
        <dbReference type="ARBA" id="ARBA00023306"/>
    </source>
</evidence>
<keyword evidence="3 10" id="KW-0132">Cell division</keyword>
<evidence type="ECO:0000256" key="4">
    <source>
        <dbReference type="ARBA" id="ARBA00022723"/>
    </source>
</evidence>